<reference evidence="1 2" key="1">
    <citation type="submission" date="2018-04" db="EMBL/GenBank/DDBJ databases">
        <title>Genomic Encyclopedia of Type Strains, Phase III (KMG-III): the genomes of soil and plant-associated and newly described type strains.</title>
        <authorList>
            <person name="Whitman W."/>
        </authorList>
    </citation>
    <scope>NUCLEOTIDE SEQUENCE [LARGE SCALE GENOMIC DNA]</scope>
    <source>
        <strain evidence="1 2">MA101b</strain>
    </source>
</reference>
<comment type="caution">
    <text evidence="1">The sequence shown here is derived from an EMBL/GenBank/DDBJ whole genome shotgun (WGS) entry which is preliminary data.</text>
</comment>
<name>A0A2T5GTB6_9SPHN</name>
<dbReference type="EMBL" id="QAOG01000001">
    <property type="protein sequence ID" value="PTQ62568.1"/>
    <property type="molecule type" value="Genomic_DNA"/>
</dbReference>
<dbReference type="AlphaFoldDB" id="A0A2T5GTB6"/>
<dbReference type="Proteomes" id="UP000244189">
    <property type="component" value="Unassembled WGS sequence"/>
</dbReference>
<protein>
    <recommendedName>
        <fullName evidence="3">Glycosyl transferase family 2</fullName>
    </recommendedName>
</protein>
<keyword evidence="2" id="KW-1185">Reference proteome</keyword>
<sequence length="285" mass="31820">MVKDEELFLEQWANHYIRELPDCGIMIVDHGSKVPVVETIARLGLSGRVSVIAMPGFPFDDQTKSAILSSLAGAALCGYETVITSDVDEILIPMPSTAATPLADLLDGETATFVAPTGVEFIHNADLEEDFDFSRPLLEQRRFVRFHSAYSKPAIWRSNSATFGSGQHHLSEPYEFTSKIALAHLKYVDVKASRNRQAQRNDFEYSDRQLARGRISSWETADPATWSRTLFANATRVTDQANSAEVFSKFYSEMNNRQNKAGVVLTAHTSHHLRSRTEIVVFSGF</sequence>
<evidence type="ECO:0000313" key="2">
    <source>
        <dbReference type="Proteomes" id="UP000244189"/>
    </source>
</evidence>
<evidence type="ECO:0008006" key="3">
    <source>
        <dbReference type="Google" id="ProtNLM"/>
    </source>
</evidence>
<evidence type="ECO:0000313" key="1">
    <source>
        <dbReference type="EMBL" id="PTQ62568.1"/>
    </source>
</evidence>
<dbReference type="RefSeq" id="WP_107956800.1">
    <property type="nucleotide sequence ID" value="NZ_QAOG01000001.1"/>
</dbReference>
<gene>
    <name evidence="1" type="ORF">C8J26_0849</name>
</gene>
<organism evidence="1 2">
    <name type="scientific">Sphingomonas aurantiaca</name>
    <dbReference type="NCBI Taxonomy" id="185949"/>
    <lineage>
        <taxon>Bacteria</taxon>
        <taxon>Pseudomonadati</taxon>
        <taxon>Pseudomonadota</taxon>
        <taxon>Alphaproteobacteria</taxon>
        <taxon>Sphingomonadales</taxon>
        <taxon>Sphingomonadaceae</taxon>
        <taxon>Sphingomonas</taxon>
    </lineage>
</organism>
<proteinExistence type="predicted"/>
<accession>A0A2T5GTB6</accession>